<protein>
    <submittedName>
        <fullName evidence="2">Uncharacterized protein</fullName>
    </submittedName>
</protein>
<keyword evidence="1" id="KW-0175">Coiled coil</keyword>
<evidence type="ECO:0000313" key="3">
    <source>
        <dbReference type="Proteomes" id="UP000604046"/>
    </source>
</evidence>
<accession>A0A812U5A4</accession>
<dbReference type="Proteomes" id="UP000604046">
    <property type="component" value="Unassembled WGS sequence"/>
</dbReference>
<sequence length="126" mass="14579">MNQKPILVRSWSEHDPYKTCAFWYYIRQGYWICASRILDEDAANPWQDLTVWASGEGEVLPRGKIYSPWNGEILPCWSQGVCGALSEVFELVGNRDQQEISVLKDKNEQLELEIHALRLEARNGRP</sequence>
<reference evidence="2" key="1">
    <citation type="submission" date="2021-02" db="EMBL/GenBank/DDBJ databases">
        <authorList>
            <person name="Dougan E. K."/>
            <person name="Rhodes N."/>
            <person name="Thang M."/>
            <person name="Chan C."/>
        </authorList>
    </citation>
    <scope>NUCLEOTIDE SEQUENCE</scope>
</reference>
<feature type="coiled-coil region" evidence="1">
    <location>
        <begin position="93"/>
        <end position="120"/>
    </location>
</feature>
<dbReference type="AlphaFoldDB" id="A0A812U5A4"/>
<comment type="caution">
    <text evidence="2">The sequence shown here is derived from an EMBL/GenBank/DDBJ whole genome shotgun (WGS) entry which is preliminary data.</text>
</comment>
<keyword evidence="3" id="KW-1185">Reference proteome</keyword>
<proteinExistence type="predicted"/>
<name>A0A812U5A4_9DINO</name>
<evidence type="ECO:0000313" key="2">
    <source>
        <dbReference type="EMBL" id="CAE7563056.1"/>
    </source>
</evidence>
<evidence type="ECO:0000256" key="1">
    <source>
        <dbReference type="SAM" id="Coils"/>
    </source>
</evidence>
<gene>
    <name evidence="2" type="ORF">SNAT2548_LOCUS31818</name>
</gene>
<organism evidence="2 3">
    <name type="scientific">Symbiodinium natans</name>
    <dbReference type="NCBI Taxonomy" id="878477"/>
    <lineage>
        <taxon>Eukaryota</taxon>
        <taxon>Sar</taxon>
        <taxon>Alveolata</taxon>
        <taxon>Dinophyceae</taxon>
        <taxon>Suessiales</taxon>
        <taxon>Symbiodiniaceae</taxon>
        <taxon>Symbiodinium</taxon>
    </lineage>
</organism>
<dbReference type="EMBL" id="CAJNDS010002678">
    <property type="protein sequence ID" value="CAE7563056.1"/>
    <property type="molecule type" value="Genomic_DNA"/>
</dbReference>